<name>X1T908_9ZZZZ</name>
<dbReference type="EMBL" id="BARW01020056">
    <property type="protein sequence ID" value="GAJ01779.1"/>
    <property type="molecule type" value="Genomic_DNA"/>
</dbReference>
<comment type="similarity">
    <text evidence="1">Belongs to the UPF0145 family.</text>
</comment>
<dbReference type="HAMAP" id="MF_00338">
    <property type="entry name" value="UPF0145"/>
    <property type="match status" value="1"/>
</dbReference>
<comment type="caution">
    <text evidence="2">The sequence shown here is derived from an EMBL/GenBank/DDBJ whole genome shotgun (WGS) entry which is preliminary data.</text>
</comment>
<gene>
    <name evidence="2" type="ORF">S12H4_33959</name>
</gene>
<dbReference type="Gene3D" id="3.30.110.70">
    <property type="entry name" value="Hypothetical protein apc22750. Chain B"/>
    <property type="match status" value="1"/>
</dbReference>
<dbReference type="Pfam" id="PF01906">
    <property type="entry name" value="YbjQ_1"/>
    <property type="match status" value="1"/>
</dbReference>
<accession>X1T908</accession>
<dbReference type="AlphaFoldDB" id="X1T908"/>
<organism evidence="2">
    <name type="scientific">marine sediment metagenome</name>
    <dbReference type="NCBI Taxonomy" id="412755"/>
    <lineage>
        <taxon>unclassified sequences</taxon>
        <taxon>metagenomes</taxon>
        <taxon>ecological metagenomes</taxon>
    </lineage>
</organism>
<dbReference type="PANTHER" id="PTHR34068:SF2">
    <property type="entry name" value="UPF0145 PROTEIN SCO3412"/>
    <property type="match status" value="1"/>
</dbReference>
<sequence length="109" mass="11813">MVESNIIVTTANEVPDKKIVEVLGVVKGSTVRARNIGRDIGAGFKSLVGGEIKTYTDMISHSREEAYNRMVNQAIEKGANAIVGFRFMTSMIMQGASEMLAYGTAVKLK</sequence>
<evidence type="ECO:0000313" key="2">
    <source>
        <dbReference type="EMBL" id="GAJ01779.1"/>
    </source>
</evidence>
<protein>
    <submittedName>
        <fullName evidence="2">Uncharacterized protein</fullName>
    </submittedName>
</protein>
<reference evidence="2" key="1">
    <citation type="journal article" date="2014" name="Front. Microbiol.">
        <title>High frequency of phylogenetically diverse reductive dehalogenase-homologous genes in deep subseafloor sedimentary metagenomes.</title>
        <authorList>
            <person name="Kawai M."/>
            <person name="Futagami T."/>
            <person name="Toyoda A."/>
            <person name="Takaki Y."/>
            <person name="Nishi S."/>
            <person name="Hori S."/>
            <person name="Arai W."/>
            <person name="Tsubouchi T."/>
            <person name="Morono Y."/>
            <person name="Uchiyama I."/>
            <person name="Ito T."/>
            <person name="Fujiyama A."/>
            <person name="Inagaki F."/>
            <person name="Takami H."/>
        </authorList>
    </citation>
    <scope>NUCLEOTIDE SEQUENCE</scope>
    <source>
        <strain evidence="2">Expedition CK06-06</strain>
    </source>
</reference>
<evidence type="ECO:0000256" key="1">
    <source>
        <dbReference type="ARBA" id="ARBA00010751"/>
    </source>
</evidence>
<dbReference type="InterPro" id="IPR035439">
    <property type="entry name" value="UPF0145_dom_sf"/>
</dbReference>
<dbReference type="InterPro" id="IPR002765">
    <property type="entry name" value="UPF0145_YbjQ-like"/>
</dbReference>
<proteinExistence type="inferred from homology"/>
<dbReference type="SUPFAM" id="SSF117782">
    <property type="entry name" value="YbjQ-like"/>
    <property type="match status" value="1"/>
</dbReference>
<dbReference type="PANTHER" id="PTHR34068">
    <property type="entry name" value="UPF0145 PROTEIN YBJQ"/>
    <property type="match status" value="1"/>
</dbReference>